<dbReference type="EMBL" id="GILB01000711">
    <property type="protein sequence ID" value="NUU81044.1"/>
    <property type="molecule type" value="Transcribed_RNA"/>
</dbReference>
<dbReference type="AlphaFoldDB" id="A0A6M2E7E7"/>
<protein>
    <submittedName>
        <fullName evidence="2">Uncharacterized protein</fullName>
    </submittedName>
</protein>
<keyword evidence="1" id="KW-0472">Membrane</keyword>
<keyword evidence="1" id="KW-0812">Transmembrane</keyword>
<name>A0A6M2E7E7_9ROSI</name>
<proteinExistence type="predicted"/>
<feature type="transmembrane region" description="Helical" evidence="1">
    <location>
        <begin position="7"/>
        <end position="23"/>
    </location>
</feature>
<organism evidence="2">
    <name type="scientific">Populus davidiana</name>
    <dbReference type="NCBI Taxonomy" id="266767"/>
    <lineage>
        <taxon>Eukaryota</taxon>
        <taxon>Viridiplantae</taxon>
        <taxon>Streptophyta</taxon>
        <taxon>Embryophyta</taxon>
        <taxon>Tracheophyta</taxon>
        <taxon>Spermatophyta</taxon>
        <taxon>Magnoliopsida</taxon>
        <taxon>eudicotyledons</taxon>
        <taxon>Gunneridae</taxon>
        <taxon>Pentapetalae</taxon>
        <taxon>rosids</taxon>
        <taxon>fabids</taxon>
        <taxon>Malpighiales</taxon>
        <taxon>Salicaceae</taxon>
        <taxon>Saliceae</taxon>
        <taxon>Populus</taxon>
    </lineage>
</organism>
<evidence type="ECO:0000256" key="1">
    <source>
        <dbReference type="SAM" id="Phobius"/>
    </source>
</evidence>
<accession>A0A6M2E7E7</accession>
<keyword evidence="1" id="KW-1133">Transmembrane helix</keyword>
<reference evidence="2" key="1">
    <citation type="submission" date="2020-03" db="EMBL/GenBank/DDBJ databases">
        <authorList>
            <person name="Zhang R."/>
        </authorList>
    </citation>
    <scope>NUCLEOTIDE SEQUENCE</scope>
</reference>
<evidence type="ECO:0000313" key="2">
    <source>
        <dbReference type="EMBL" id="NUU81044.1"/>
    </source>
</evidence>
<sequence length="99" mass="11814">MCYINIKIWFAIYVVFTVIIMPWSKSFEFVLFFSLLLLRKHIWSWIFNIRSFQILVIRDGPCPVEFKFLQPTGAGPIYWQVAKSTPPNRKKNLEKLKIC</sequence>